<dbReference type="GO" id="GO:0003677">
    <property type="term" value="F:DNA binding"/>
    <property type="evidence" value="ECO:0007669"/>
    <property type="project" value="InterPro"/>
</dbReference>
<organism evidence="2 3">
    <name type="scientific">Enhygromyxa salina</name>
    <dbReference type="NCBI Taxonomy" id="215803"/>
    <lineage>
        <taxon>Bacteria</taxon>
        <taxon>Pseudomonadati</taxon>
        <taxon>Myxococcota</taxon>
        <taxon>Polyangia</taxon>
        <taxon>Nannocystales</taxon>
        <taxon>Nannocystaceae</taxon>
        <taxon>Enhygromyxa</taxon>
    </lineage>
</organism>
<dbReference type="EMBL" id="PVNL01000124">
    <property type="protein sequence ID" value="PRP98525.1"/>
    <property type="molecule type" value="Genomic_DNA"/>
</dbReference>
<reference evidence="2 3" key="1">
    <citation type="submission" date="2018-03" db="EMBL/GenBank/DDBJ databases">
        <title>Draft Genome Sequences of the Obligatory Marine Myxobacteria Enhygromyxa salina SWB007.</title>
        <authorList>
            <person name="Poehlein A."/>
            <person name="Moghaddam J.A."/>
            <person name="Harms H."/>
            <person name="Alanjari M."/>
            <person name="Koenig G.M."/>
            <person name="Daniel R."/>
            <person name="Schaeberle T.F."/>
        </authorList>
    </citation>
    <scope>NUCLEOTIDE SEQUENCE [LARGE SCALE GENOMIC DNA]</scope>
    <source>
        <strain evidence="2 3">SWB007</strain>
    </source>
</reference>
<dbReference type="Proteomes" id="UP000238823">
    <property type="component" value="Unassembled WGS sequence"/>
</dbReference>
<sequence length="90" mass="9604">MVGDRQLATPCNVALVPTRPLHELLAWNVRRLSHVRGIPLPTLAATIGITPARLDAIFTGDFDPDLDLLNKIANALGVGVGDILADTKLN</sequence>
<dbReference type="PROSITE" id="PS50943">
    <property type="entry name" value="HTH_CROC1"/>
    <property type="match status" value="1"/>
</dbReference>
<dbReference type="InterPro" id="IPR010982">
    <property type="entry name" value="Lambda_DNA-bd_dom_sf"/>
</dbReference>
<dbReference type="SUPFAM" id="SSF47413">
    <property type="entry name" value="lambda repressor-like DNA-binding domains"/>
    <property type="match status" value="1"/>
</dbReference>
<accession>A0A2S9Y095</accession>
<comment type="caution">
    <text evidence="2">The sequence shown here is derived from an EMBL/GenBank/DDBJ whole genome shotgun (WGS) entry which is preliminary data.</text>
</comment>
<feature type="domain" description="HTH cro/C1-type" evidence="1">
    <location>
        <begin position="36"/>
        <end position="83"/>
    </location>
</feature>
<gene>
    <name evidence="2" type="ORF">ENSA7_64680</name>
</gene>
<evidence type="ECO:0000313" key="2">
    <source>
        <dbReference type="EMBL" id="PRP98525.1"/>
    </source>
</evidence>
<protein>
    <submittedName>
        <fullName evidence="2">Helix-turn-helix protein</fullName>
    </submittedName>
</protein>
<evidence type="ECO:0000259" key="1">
    <source>
        <dbReference type="PROSITE" id="PS50943"/>
    </source>
</evidence>
<dbReference type="AlphaFoldDB" id="A0A2S9Y095"/>
<dbReference type="InterPro" id="IPR001387">
    <property type="entry name" value="Cro/C1-type_HTH"/>
</dbReference>
<proteinExistence type="predicted"/>
<dbReference type="CDD" id="cd00093">
    <property type="entry name" value="HTH_XRE"/>
    <property type="match status" value="1"/>
</dbReference>
<dbReference type="Gene3D" id="1.10.260.40">
    <property type="entry name" value="lambda repressor-like DNA-binding domains"/>
    <property type="match status" value="1"/>
</dbReference>
<name>A0A2S9Y095_9BACT</name>
<evidence type="ECO:0000313" key="3">
    <source>
        <dbReference type="Proteomes" id="UP000238823"/>
    </source>
</evidence>
<dbReference type="Pfam" id="PF13443">
    <property type="entry name" value="HTH_26"/>
    <property type="match status" value="1"/>
</dbReference>